<organism evidence="1 2">
    <name type="scientific">Hymenoscyphus fraxineus</name>
    <dbReference type="NCBI Taxonomy" id="746836"/>
    <lineage>
        <taxon>Eukaryota</taxon>
        <taxon>Fungi</taxon>
        <taxon>Dikarya</taxon>
        <taxon>Ascomycota</taxon>
        <taxon>Pezizomycotina</taxon>
        <taxon>Leotiomycetes</taxon>
        <taxon>Helotiales</taxon>
        <taxon>Helotiaceae</taxon>
        <taxon>Hymenoscyphus</taxon>
    </lineage>
</organism>
<sequence length="207" mass="22165">MPPVPCALHVVSMCYSSLYYMHRLLHLRFNLEVACLAFAVQSAALPWTETPSLSPSPPPPVIVHQFPPGTALENQCVRSTQGDILVTLITAPEVYLVAPNGSHPPLLAARFPGALSLGDIVEISPNIFFVATTNLSLSPPSATFFASSIWQMDLTTPSSFSDSSNFNFTGLGKIKKVANIPQVGLANGMAVLNSYTILLADIWLGVV</sequence>
<dbReference type="InterPro" id="IPR052998">
    <property type="entry name" value="Hetero-Diels-Alderase-like"/>
</dbReference>
<protein>
    <submittedName>
        <fullName evidence="1">Uncharacterized protein</fullName>
    </submittedName>
</protein>
<dbReference type="EMBL" id="CAJVRL010000088">
    <property type="protein sequence ID" value="CAG8959039.1"/>
    <property type="molecule type" value="Genomic_DNA"/>
</dbReference>
<accession>A0A9N9L3Y8</accession>
<dbReference type="AlphaFoldDB" id="A0A9N9L3Y8"/>
<comment type="caution">
    <text evidence="1">The sequence shown here is derived from an EMBL/GenBank/DDBJ whole genome shotgun (WGS) entry which is preliminary data.</text>
</comment>
<dbReference type="OrthoDB" id="9977941at2759"/>
<keyword evidence="2" id="KW-1185">Reference proteome</keyword>
<evidence type="ECO:0000313" key="1">
    <source>
        <dbReference type="EMBL" id="CAG8959039.1"/>
    </source>
</evidence>
<dbReference type="PANTHER" id="PTHR42060:SF3">
    <property type="entry name" value="SMP-30_GLUCONOLACTONASE_LRE-LIKE REGION DOMAIN-CONTAINING PROTEIN"/>
    <property type="match status" value="1"/>
</dbReference>
<name>A0A9N9L3Y8_9HELO</name>
<gene>
    <name evidence="1" type="ORF">HYFRA_00012819</name>
</gene>
<dbReference type="Gene3D" id="2.120.10.30">
    <property type="entry name" value="TolB, C-terminal domain"/>
    <property type="match status" value="1"/>
</dbReference>
<dbReference type="InterPro" id="IPR011042">
    <property type="entry name" value="6-blade_b-propeller_TolB-like"/>
</dbReference>
<reference evidence="1" key="1">
    <citation type="submission" date="2021-07" db="EMBL/GenBank/DDBJ databases">
        <authorList>
            <person name="Durling M."/>
        </authorList>
    </citation>
    <scope>NUCLEOTIDE SEQUENCE</scope>
</reference>
<proteinExistence type="predicted"/>
<dbReference type="PANTHER" id="PTHR42060">
    <property type="entry name" value="NHL REPEAT-CONTAINING PROTEIN-RELATED"/>
    <property type="match status" value="1"/>
</dbReference>
<dbReference type="Proteomes" id="UP000696280">
    <property type="component" value="Unassembled WGS sequence"/>
</dbReference>
<evidence type="ECO:0000313" key="2">
    <source>
        <dbReference type="Proteomes" id="UP000696280"/>
    </source>
</evidence>